<evidence type="ECO:0000259" key="2">
    <source>
        <dbReference type="Pfam" id="PF12172"/>
    </source>
</evidence>
<feature type="domain" description="ChsH2 rubredoxin-like zinc ribbon" evidence="2">
    <location>
        <begin position="14"/>
        <end position="44"/>
    </location>
</feature>
<name>A0A4D4LKL7_STRVO</name>
<comment type="caution">
    <text evidence="3">The sequence shown here is derived from an EMBL/GenBank/DDBJ whole genome shotgun (WGS) entry which is preliminary data.</text>
</comment>
<gene>
    <name evidence="3" type="ORF">SVIO_096010</name>
</gene>
<dbReference type="SUPFAM" id="SSF50249">
    <property type="entry name" value="Nucleic acid-binding proteins"/>
    <property type="match status" value="1"/>
</dbReference>
<evidence type="ECO:0000313" key="3">
    <source>
        <dbReference type="EMBL" id="GDY58978.1"/>
    </source>
</evidence>
<feature type="domain" description="ChsH2 C-terminal OB-fold" evidence="1">
    <location>
        <begin position="50"/>
        <end position="111"/>
    </location>
</feature>
<evidence type="ECO:0000313" key="4">
    <source>
        <dbReference type="Proteomes" id="UP000301309"/>
    </source>
</evidence>
<dbReference type="InterPro" id="IPR022002">
    <property type="entry name" value="ChsH2_Znr"/>
</dbReference>
<keyword evidence="4" id="KW-1185">Reference proteome</keyword>
<dbReference type="RefSeq" id="WP_137981450.1">
    <property type="nucleotide sequence ID" value="NZ_BAAASO010000013.1"/>
</dbReference>
<dbReference type="PANTHER" id="PTHR34075:SF5">
    <property type="entry name" value="BLR3430 PROTEIN"/>
    <property type="match status" value="1"/>
</dbReference>
<organism evidence="3 4">
    <name type="scientific">Streptomyces violaceusniger</name>
    <dbReference type="NCBI Taxonomy" id="68280"/>
    <lineage>
        <taxon>Bacteria</taxon>
        <taxon>Bacillati</taxon>
        <taxon>Actinomycetota</taxon>
        <taxon>Actinomycetes</taxon>
        <taxon>Kitasatosporales</taxon>
        <taxon>Streptomycetaceae</taxon>
        <taxon>Streptomyces</taxon>
        <taxon>Streptomyces violaceusniger group</taxon>
    </lineage>
</organism>
<evidence type="ECO:0008006" key="5">
    <source>
        <dbReference type="Google" id="ProtNLM"/>
    </source>
</evidence>
<dbReference type="InterPro" id="IPR002878">
    <property type="entry name" value="ChsH2_C"/>
</dbReference>
<dbReference type="PANTHER" id="PTHR34075">
    <property type="entry name" value="BLR3430 PROTEIN"/>
    <property type="match status" value="1"/>
</dbReference>
<dbReference type="Proteomes" id="UP000301309">
    <property type="component" value="Unassembled WGS sequence"/>
</dbReference>
<dbReference type="InterPro" id="IPR012340">
    <property type="entry name" value="NA-bd_OB-fold"/>
</dbReference>
<dbReference type="Pfam" id="PF12172">
    <property type="entry name" value="zf-ChsH2"/>
    <property type="match status" value="1"/>
</dbReference>
<reference evidence="3 4" key="1">
    <citation type="journal article" date="2020" name="Int. J. Syst. Evol. Microbiol.">
        <title>Reclassification of Streptomyces castelarensis and Streptomyces sporoclivatus as later heterotypic synonyms of Streptomyces antimycoticus.</title>
        <authorList>
            <person name="Komaki H."/>
            <person name="Tamura T."/>
        </authorList>
    </citation>
    <scope>NUCLEOTIDE SEQUENCE [LARGE SCALE GENOMIC DNA]</scope>
    <source>
        <strain evidence="3 4">NBRC 13459</strain>
    </source>
</reference>
<accession>A0A4D4LKL7</accession>
<dbReference type="EMBL" id="BJHW01000002">
    <property type="protein sequence ID" value="GDY58978.1"/>
    <property type="molecule type" value="Genomic_DNA"/>
</dbReference>
<dbReference type="AlphaFoldDB" id="A0A4D4LKL7"/>
<dbReference type="OrthoDB" id="4714412at2"/>
<dbReference type="InterPro" id="IPR052513">
    <property type="entry name" value="Thioester_dehydratase-like"/>
</dbReference>
<protein>
    <recommendedName>
        <fullName evidence="5">DUF35 domain-containing protein</fullName>
    </recommendedName>
</protein>
<dbReference type="Pfam" id="PF01796">
    <property type="entry name" value="OB_ChsH2_C"/>
    <property type="match status" value="1"/>
</dbReference>
<sequence>MPPEVPLVDYLVLGDHPHLVARQCRDCAARFFDRRNACASCGSATGFDDVALPEEGVLRTFTVVSVAAPGVPVPYAAGVVDLDGTSVRANLVDVAPDPAQLRAGMRVRLTTFGLGTDRDGVTAIGFGFAPWEK</sequence>
<proteinExistence type="predicted"/>
<evidence type="ECO:0000259" key="1">
    <source>
        <dbReference type="Pfam" id="PF01796"/>
    </source>
</evidence>